<accession>A0A645FTP8</accession>
<name>A0A645FTP8_9ZZZZ</name>
<comment type="caution">
    <text evidence="1">The sequence shown here is derived from an EMBL/GenBank/DDBJ whole genome shotgun (WGS) entry which is preliminary data.</text>
</comment>
<reference evidence="1" key="1">
    <citation type="submission" date="2019-08" db="EMBL/GenBank/DDBJ databases">
        <authorList>
            <person name="Kucharzyk K."/>
            <person name="Murdoch R.W."/>
            <person name="Higgins S."/>
            <person name="Loffler F."/>
        </authorList>
    </citation>
    <scope>NUCLEOTIDE SEQUENCE</scope>
</reference>
<sequence>MLEGSNIPVIYEDVDTELVTPTGCGIIKSLANEIGRIKEELTVEQVGYGMGKRQTSLFGAVRIIIGKSL</sequence>
<dbReference type="InterPro" id="IPR002822">
    <property type="entry name" value="Ni_insertion"/>
</dbReference>
<proteinExistence type="predicted"/>
<dbReference type="Pfam" id="PF01969">
    <property type="entry name" value="Ni_insertion"/>
    <property type="match status" value="1"/>
</dbReference>
<dbReference type="EMBL" id="VSSQ01064157">
    <property type="protein sequence ID" value="MPN17116.1"/>
    <property type="molecule type" value="Genomic_DNA"/>
</dbReference>
<dbReference type="AlphaFoldDB" id="A0A645FTP8"/>
<organism evidence="1">
    <name type="scientific">bioreactor metagenome</name>
    <dbReference type="NCBI Taxonomy" id="1076179"/>
    <lineage>
        <taxon>unclassified sequences</taxon>
        <taxon>metagenomes</taxon>
        <taxon>ecological metagenomes</taxon>
    </lineage>
</organism>
<gene>
    <name evidence="1" type="primary">larC_18</name>
    <name evidence="1" type="ORF">SDC9_164466</name>
</gene>
<evidence type="ECO:0000313" key="1">
    <source>
        <dbReference type="EMBL" id="MPN17116.1"/>
    </source>
</evidence>
<protein>
    <submittedName>
        <fullName evidence="1">Pyridinium-3,5-bisthiocarboxylic acid mononucleotide nickel insertion protein</fullName>
    </submittedName>
</protein>